<comment type="cofactor">
    <cofactor evidence="1">
        <name>[4Fe-4S] cluster</name>
        <dbReference type="ChEBI" id="CHEBI:49883"/>
    </cofactor>
</comment>
<dbReference type="InterPro" id="IPR007197">
    <property type="entry name" value="rSAM"/>
</dbReference>
<dbReference type="EMBL" id="JAMLDX010000001">
    <property type="protein sequence ID" value="MCP3728923.1"/>
    <property type="molecule type" value="Genomic_DNA"/>
</dbReference>
<evidence type="ECO:0000259" key="6">
    <source>
        <dbReference type="PROSITE" id="PS51918"/>
    </source>
</evidence>
<sequence>MTTPTDFDFIMIKPTHYDDDGYPIVWFRTVLPSNSLAALNGLGRDATRRQVLGPDVRINLTPIDECNTHIDPAKIARDARRRGAKTLIGLVGVQSNQYPHALDLAREFRDEGLQVVIGGFHVSGCLSMLKDIPPEIQEALDIGCSIFAGEAEEGRLDQVFRDAWNDDLKPVYNYINDLPSIAGAPTPWLPAESIKTSAPWSSFDLGRGCPFQCSFCTIINVQGRKSRFRSPEDLELMIRENYAQGIKAYFVTDDNLARNKDWEAFFDTLIRLKEEEGMAVHLTIQVDTMCHRIPGFIDKAAKAGAWRVFLGLENINPDNLIAANKRQNKITEYRHMMQMWHERGCFLLAGYILGFPGDTKESILHDIEIIKKELPVDILEFFILTPLPGSEDHLVKLKKGEWMDPDLNKYDLHHRVSTHPRMSNEEWEDAYQAAWDAYFTWDHMETVAKRHARRKNGSPRRALQYMNEFRMLYSHEKVHTLEGGVVRRKRRRSRRPGMKIENPLVFYPRYWVGSVVKIARYAFGFWQEKRVLKKVLAAQDRWDYMDVSISPPNPDELESLGLFNETRGGHDAVVRETRVRPPKEQTVAA</sequence>
<dbReference type="InterPro" id="IPR006638">
    <property type="entry name" value="Elp3/MiaA/NifB-like_rSAM"/>
</dbReference>
<evidence type="ECO:0000256" key="5">
    <source>
        <dbReference type="ARBA" id="ARBA00023014"/>
    </source>
</evidence>
<dbReference type="InterPro" id="IPR058240">
    <property type="entry name" value="rSAM_sf"/>
</dbReference>
<dbReference type="Proteomes" id="UP001139451">
    <property type="component" value="Unassembled WGS sequence"/>
</dbReference>
<dbReference type="RefSeq" id="WP_254290856.1">
    <property type="nucleotide sequence ID" value="NZ_JAMLDX010000001.1"/>
</dbReference>
<evidence type="ECO:0000256" key="1">
    <source>
        <dbReference type="ARBA" id="ARBA00001966"/>
    </source>
</evidence>
<accession>A0A9X2KMR4</accession>
<reference evidence="7" key="1">
    <citation type="submission" date="2022-05" db="EMBL/GenBank/DDBJ databases">
        <title>Sphingomonas sp. strain MG17 Genome sequencing and assembly.</title>
        <authorList>
            <person name="Kim I."/>
        </authorList>
    </citation>
    <scope>NUCLEOTIDE SEQUENCE</scope>
    <source>
        <strain evidence="7">MG17</strain>
    </source>
</reference>
<gene>
    <name evidence="7" type="ORF">M9978_00630</name>
</gene>
<dbReference type="SFLD" id="SFLDG01082">
    <property type="entry name" value="B12-binding_domain_containing"/>
    <property type="match status" value="1"/>
</dbReference>
<dbReference type="PROSITE" id="PS51918">
    <property type="entry name" value="RADICAL_SAM"/>
    <property type="match status" value="1"/>
</dbReference>
<comment type="caution">
    <text evidence="7">The sequence shown here is derived from an EMBL/GenBank/DDBJ whole genome shotgun (WGS) entry which is preliminary data.</text>
</comment>
<keyword evidence="4" id="KW-0408">Iron</keyword>
<evidence type="ECO:0000313" key="8">
    <source>
        <dbReference type="Proteomes" id="UP001139451"/>
    </source>
</evidence>
<dbReference type="GO" id="GO:0051536">
    <property type="term" value="F:iron-sulfur cluster binding"/>
    <property type="evidence" value="ECO:0007669"/>
    <property type="project" value="UniProtKB-KW"/>
</dbReference>
<dbReference type="SFLD" id="SFLDS00029">
    <property type="entry name" value="Radical_SAM"/>
    <property type="match status" value="1"/>
</dbReference>
<dbReference type="GO" id="GO:0003824">
    <property type="term" value="F:catalytic activity"/>
    <property type="evidence" value="ECO:0007669"/>
    <property type="project" value="InterPro"/>
</dbReference>
<name>A0A9X2KMR4_9SPHN</name>
<organism evidence="7 8">
    <name type="scientific">Sphingomonas tagetis</name>
    <dbReference type="NCBI Taxonomy" id="2949092"/>
    <lineage>
        <taxon>Bacteria</taxon>
        <taxon>Pseudomonadati</taxon>
        <taxon>Pseudomonadota</taxon>
        <taxon>Alphaproteobacteria</taxon>
        <taxon>Sphingomonadales</taxon>
        <taxon>Sphingomonadaceae</taxon>
        <taxon>Sphingomonas</taxon>
    </lineage>
</organism>
<dbReference type="SMART" id="SM00729">
    <property type="entry name" value="Elp3"/>
    <property type="match status" value="1"/>
</dbReference>
<keyword evidence="5" id="KW-0411">Iron-sulfur</keyword>
<dbReference type="Pfam" id="PF04055">
    <property type="entry name" value="Radical_SAM"/>
    <property type="match status" value="1"/>
</dbReference>
<evidence type="ECO:0000256" key="4">
    <source>
        <dbReference type="ARBA" id="ARBA00023004"/>
    </source>
</evidence>
<dbReference type="SUPFAM" id="SSF102114">
    <property type="entry name" value="Radical SAM enzymes"/>
    <property type="match status" value="1"/>
</dbReference>
<dbReference type="InterPro" id="IPR023404">
    <property type="entry name" value="rSAM_horseshoe"/>
</dbReference>
<dbReference type="PANTHER" id="PTHR43409:SF4">
    <property type="entry name" value="RADICAL SAM SUPERFAMILY PROTEIN"/>
    <property type="match status" value="1"/>
</dbReference>
<evidence type="ECO:0000256" key="2">
    <source>
        <dbReference type="ARBA" id="ARBA00022691"/>
    </source>
</evidence>
<evidence type="ECO:0000313" key="7">
    <source>
        <dbReference type="EMBL" id="MCP3728923.1"/>
    </source>
</evidence>
<dbReference type="InterPro" id="IPR051198">
    <property type="entry name" value="BchE-like"/>
</dbReference>
<dbReference type="PANTHER" id="PTHR43409">
    <property type="entry name" value="ANAEROBIC MAGNESIUM-PROTOPORPHYRIN IX MONOMETHYL ESTER CYCLASE-RELATED"/>
    <property type="match status" value="1"/>
</dbReference>
<protein>
    <submittedName>
        <fullName evidence="7">Radical SAM protein</fullName>
    </submittedName>
</protein>
<dbReference type="CDD" id="cd01335">
    <property type="entry name" value="Radical_SAM"/>
    <property type="match status" value="1"/>
</dbReference>
<feature type="domain" description="Radical SAM core" evidence="6">
    <location>
        <begin position="192"/>
        <end position="429"/>
    </location>
</feature>
<dbReference type="GO" id="GO:0046872">
    <property type="term" value="F:metal ion binding"/>
    <property type="evidence" value="ECO:0007669"/>
    <property type="project" value="UniProtKB-KW"/>
</dbReference>
<keyword evidence="3" id="KW-0479">Metal-binding</keyword>
<dbReference type="AlphaFoldDB" id="A0A9X2KMR4"/>
<keyword evidence="2" id="KW-0949">S-adenosyl-L-methionine</keyword>
<proteinExistence type="predicted"/>
<keyword evidence="8" id="KW-1185">Reference proteome</keyword>
<dbReference type="Gene3D" id="3.80.30.20">
    <property type="entry name" value="tm_1862 like domain"/>
    <property type="match status" value="1"/>
</dbReference>
<evidence type="ECO:0000256" key="3">
    <source>
        <dbReference type="ARBA" id="ARBA00022723"/>
    </source>
</evidence>